<evidence type="ECO:0000256" key="2">
    <source>
        <dbReference type="ARBA" id="ARBA00022448"/>
    </source>
</evidence>
<evidence type="ECO:0000256" key="6">
    <source>
        <dbReference type="SAM" id="Phobius"/>
    </source>
</evidence>
<dbReference type="PANTHER" id="PTHR23531:SF2">
    <property type="entry name" value="PERMEASE"/>
    <property type="match status" value="1"/>
</dbReference>
<dbReference type="InterPro" id="IPR011701">
    <property type="entry name" value="MFS"/>
</dbReference>
<evidence type="ECO:0000256" key="4">
    <source>
        <dbReference type="ARBA" id="ARBA00022989"/>
    </source>
</evidence>
<dbReference type="EMBL" id="CP119317">
    <property type="protein sequence ID" value="WEK54029.1"/>
    <property type="molecule type" value="Genomic_DNA"/>
</dbReference>
<dbReference type="InterPro" id="IPR036259">
    <property type="entry name" value="MFS_trans_sf"/>
</dbReference>
<feature type="transmembrane region" description="Helical" evidence="6">
    <location>
        <begin position="215"/>
        <end position="236"/>
    </location>
</feature>
<evidence type="ECO:0000313" key="8">
    <source>
        <dbReference type="EMBL" id="WEK54029.1"/>
    </source>
</evidence>
<gene>
    <name evidence="8" type="ORF">P0Y55_15930</name>
</gene>
<feature type="domain" description="Major facilitator superfamily (MFS) profile" evidence="7">
    <location>
        <begin position="10"/>
        <end position="390"/>
    </location>
</feature>
<dbReference type="InterPro" id="IPR020846">
    <property type="entry name" value="MFS_dom"/>
</dbReference>
<dbReference type="PROSITE" id="PS50850">
    <property type="entry name" value="MFS"/>
    <property type="match status" value="1"/>
</dbReference>
<proteinExistence type="predicted"/>
<evidence type="ECO:0000256" key="5">
    <source>
        <dbReference type="ARBA" id="ARBA00023136"/>
    </source>
</evidence>
<feature type="transmembrane region" description="Helical" evidence="6">
    <location>
        <begin position="46"/>
        <end position="63"/>
    </location>
</feature>
<evidence type="ECO:0000256" key="1">
    <source>
        <dbReference type="ARBA" id="ARBA00004651"/>
    </source>
</evidence>
<dbReference type="SUPFAM" id="SSF103473">
    <property type="entry name" value="MFS general substrate transporter"/>
    <property type="match status" value="1"/>
</dbReference>
<dbReference type="GO" id="GO:0022857">
    <property type="term" value="F:transmembrane transporter activity"/>
    <property type="evidence" value="ECO:0007669"/>
    <property type="project" value="InterPro"/>
</dbReference>
<reference evidence="8" key="1">
    <citation type="submission" date="2023-03" db="EMBL/GenBank/DDBJ databases">
        <title>Andean soil-derived lignocellulolytic bacterial consortium as a source of novel taxa and putative plastic-active enzymes.</title>
        <authorList>
            <person name="Diaz-Garcia L."/>
            <person name="Chuvochina M."/>
            <person name="Feuerriegel G."/>
            <person name="Bunk B."/>
            <person name="Sproer C."/>
            <person name="Streit W.R."/>
            <person name="Rodriguez L.M."/>
            <person name="Overmann J."/>
            <person name="Jimenez D.J."/>
        </authorList>
    </citation>
    <scope>NUCLEOTIDE SEQUENCE</scope>
    <source>
        <strain evidence="8">MAG 2441</strain>
    </source>
</reference>
<feature type="transmembrane region" description="Helical" evidence="6">
    <location>
        <begin position="335"/>
        <end position="358"/>
    </location>
</feature>
<dbReference type="AlphaFoldDB" id="A0AA95EVR7"/>
<evidence type="ECO:0000259" key="7">
    <source>
        <dbReference type="PROSITE" id="PS50850"/>
    </source>
</evidence>
<feature type="transmembrane region" description="Helical" evidence="6">
    <location>
        <begin position="364"/>
        <end position="385"/>
    </location>
</feature>
<keyword evidence="9" id="KW-1185">Reference proteome</keyword>
<keyword evidence="2" id="KW-0813">Transport</keyword>
<dbReference type="Pfam" id="PF07690">
    <property type="entry name" value="MFS_1"/>
    <property type="match status" value="1"/>
</dbReference>
<comment type="subcellular location">
    <subcellularLocation>
        <location evidence="1">Cell membrane</location>
        <topology evidence="1">Multi-pass membrane protein</topology>
    </subcellularLocation>
</comment>
<organism evidence="8 9">
    <name type="scientific">Candidatus Cohnella colombiensis</name>
    <dbReference type="NCBI Taxonomy" id="3121368"/>
    <lineage>
        <taxon>Bacteria</taxon>
        <taxon>Bacillati</taxon>
        <taxon>Bacillota</taxon>
        <taxon>Bacilli</taxon>
        <taxon>Bacillales</taxon>
        <taxon>Paenibacillaceae</taxon>
        <taxon>Cohnella</taxon>
    </lineage>
</organism>
<feature type="transmembrane region" description="Helical" evidence="6">
    <location>
        <begin position="135"/>
        <end position="156"/>
    </location>
</feature>
<feature type="transmembrane region" description="Helical" evidence="6">
    <location>
        <begin position="162"/>
        <end position="183"/>
    </location>
</feature>
<dbReference type="Proteomes" id="UP001178662">
    <property type="component" value="Chromosome"/>
</dbReference>
<dbReference type="CDD" id="cd17489">
    <property type="entry name" value="MFS_YfcJ_like"/>
    <property type="match status" value="1"/>
</dbReference>
<sequence>MKENALWTRTFVLILLSNLFLFLALEMLLPTLPIFAADHGGTDTQIGLIIGLFTFSAIFLRLFVGVLSNHFGKKLLLIFGVAISLIGTGSYLAATTMTVMLSLRLLHGVGFGIATTLYGTVASDVIPAARRGEGLGLFGTGNALAISVGPFIGVWLMDEYGFPTMFVIGAIFLAVALLCTLFVKGESKEEREKAKKAARVLEQGPVWTRFVEPKVVIPSLIVVLTGFAYGGVIGFITLFGIEAGISNIGYYFLVVAISQFLIRLVSGRLFDTHGRMWVVLPSGILCIVGCVLLYYTHSMSTLLLAAVFYGAGLGALIPALQAWVIDMVEPHRRGVATATFYNGFDLGIGLGAIVMGMIATWTSYAMMFLISSLFYVVYLVIYFGYEARLKKKISVKGRISI</sequence>
<keyword evidence="4 6" id="KW-1133">Transmembrane helix</keyword>
<name>A0AA95EVR7_9BACL</name>
<evidence type="ECO:0000313" key="9">
    <source>
        <dbReference type="Proteomes" id="UP001178662"/>
    </source>
</evidence>
<evidence type="ECO:0000256" key="3">
    <source>
        <dbReference type="ARBA" id="ARBA00022692"/>
    </source>
</evidence>
<feature type="transmembrane region" description="Helical" evidence="6">
    <location>
        <begin position="277"/>
        <end position="296"/>
    </location>
</feature>
<keyword evidence="5 6" id="KW-0472">Membrane</keyword>
<dbReference type="InterPro" id="IPR052714">
    <property type="entry name" value="MFS_Exporter"/>
</dbReference>
<feature type="transmembrane region" description="Helical" evidence="6">
    <location>
        <begin position="302"/>
        <end position="323"/>
    </location>
</feature>
<feature type="transmembrane region" description="Helical" evidence="6">
    <location>
        <begin position="75"/>
        <end position="93"/>
    </location>
</feature>
<keyword evidence="3 6" id="KW-0812">Transmembrane</keyword>
<feature type="transmembrane region" description="Helical" evidence="6">
    <location>
        <begin position="248"/>
        <end position="265"/>
    </location>
</feature>
<feature type="transmembrane region" description="Helical" evidence="6">
    <location>
        <begin position="105"/>
        <end position="123"/>
    </location>
</feature>
<accession>A0AA95EVR7</accession>
<dbReference type="Gene3D" id="1.20.1250.20">
    <property type="entry name" value="MFS general substrate transporter like domains"/>
    <property type="match status" value="2"/>
</dbReference>
<dbReference type="GO" id="GO:0005886">
    <property type="term" value="C:plasma membrane"/>
    <property type="evidence" value="ECO:0007669"/>
    <property type="project" value="UniProtKB-SubCell"/>
</dbReference>
<dbReference type="PANTHER" id="PTHR23531">
    <property type="entry name" value="QUINOLENE RESISTANCE PROTEIN NORA"/>
    <property type="match status" value="1"/>
</dbReference>
<protein>
    <submittedName>
        <fullName evidence="8">MFS transporter</fullName>
    </submittedName>
</protein>